<dbReference type="EMBL" id="AP018005">
    <property type="protein sequence ID" value="BBB15620.1"/>
    <property type="molecule type" value="Genomic_DNA"/>
</dbReference>
<name>A0A2Z5UX76_9COXI</name>
<gene>
    <name evidence="1" type="ORF">RVIR1_11570</name>
</gene>
<evidence type="ECO:0000313" key="2">
    <source>
        <dbReference type="Proteomes" id="UP000282483"/>
    </source>
</evidence>
<keyword evidence="2" id="KW-1185">Reference proteome</keyword>
<reference evidence="1 2" key="1">
    <citation type="submission" date="2017-03" db="EMBL/GenBank/DDBJ databases">
        <title>The genome sequence of Candidatus Rickettsiella viridis.</title>
        <authorList>
            <person name="Nikoh N."/>
            <person name="Tsuchida T."/>
            <person name="Yamaguchi K."/>
            <person name="Maeda T."/>
            <person name="Shigenobu S."/>
            <person name="Fukatsu T."/>
        </authorList>
    </citation>
    <scope>NUCLEOTIDE SEQUENCE [LARGE SCALE GENOMIC DNA]</scope>
    <source>
        <strain evidence="1 2">Ap-RA04</strain>
    </source>
</reference>
<accession>A0A2Z5UX76</accession>
<sequence length="37" mass="4611">MLQKEGGKYLFLRLDINNLFNFYYYFSINNINKKQIF</sequence>
<proteinExistence type="predicted"/>
<evidence type="ECO:0000313" key="1">
    <source>
        <dbReference type="EMBL" id="BBB15620.1"/>
    </source>
</evidence>
<dbReference type="Proteomes" id="UP000282483">
    <property type="component" value="Chromosome"/>
</dbReference>
<dbReference type="KEGG" id="rvi:RVIR1_11570"/>
<dbReference type="AlphaFoldDB" id="A0A2Z5UX76"/>
<protein>
    <submittedName>
        <fullName evidence="1">Uncharacterized protein</fullName>
    </submittedName>
</protein>
<organism evidence="1 2">
    <name type="scientific">Candidatus Rickettsiella viridis</name>
    <dbReference type="NCBI Taxonomy" id="676208"/>
    <lineage>
        <taxon>Bacteria</taxon>
        <taxon>Pseudomonadati</taxon>
        <taxon>Pseudomonadota</taxon>
        <taxon>Gammaproteobacteria</taxon>
        <taxon>Legionellales</taxon>
        <taxon>Coxiellaceae</taxon>
        <taxon>Rickettsiella</taxon>
    </lineage>
</organism>